<evidence type="ECO:0000313" key="3">
    <source>
        <dbReference type="Proteomes" id="UP000792457"/>
    </source>
</evidence>
<gene>
    <name evidence="2" type="ORF">J437_LFUL005427</name>
</gene>
<name>A0A8K0NXX1_LADFU</name>
<comment type="caution">
    <text evidence="2">The sequence shown here is derived from an EMBL/GenBank/DDBJ whole genome shotgun (WGS) entry which is preliminary data.</text>
</comment>
<protein>
    <submittedName>
        <fullName evidence="2">Uncharacterized protein</fullName>
    </submittedName>
</protein>
<reference evidence="2" key="1">
    <citation type="submission" date="2013-04" db="EMBL/GenBank/DDBJ databases">
        <authorList>
            <person name="Qu J."/>
            <person name="Murali S.C."/>
            <person name="Bandaranaike D."/>
            <person name="Bellair M."/>
            <person name="Blankenburg K."/>
            <person name="Chao H."/>
            <person name="Dinh H."/>
            <person name="Doddapaneni H."/>
            <person name="Downs B."/>
            <person name="Dugan-Rocha S."/>
            <person name="Elkadiri S."/>
            <person name="Gnanaolivu R.D."/>
            <person name="Hernandez B."/>
            <person name="Javaid M."/>
            <person name="Jayaseelan J.C."/>
            <person name="Lee S."/>
            <person name="Li M."/>
            <person name="Ming W."/>
            <person name="Munidasa M."/>
            <person name="Muniz J."/>
            <person name="Nguyen L."/>
            <person name="Ongeri F."/>
            <person name="Osuji N."/>
            <person name="Pu L.-L."/>
            <person name="Puazo M."/>
            <person name="Qu C."/>
            <person name="Quiroz J."/>
            <person name="Raj R."/>
            <person name="Weissenberger G."/>
            <person name="Xin Y."/>
            <person name="Zou X."/>
            <person name="Han Y."/>
            <person name="Richards S."/>
            <person name="Worley K."/>
            <person name="Muzny D."/>
            <person name="Gibbs R."/>
        </authorList>
    </citation>
    <scope>NUCLEOTIDE SEQUENCE</scope>
    <source>
        <strain evidence="2">Sampled in the wild</strain>
    </source>
</reference>
<evidence type="ECO:0000256" key="1">
    <source>
        <dbReference type="SAM" id="MobiDB-lite"/>
    </source>
</evidence>
<organism evidence="2 3">
    <name type="scientific">Ladona fulva</name>
    <name type="common">Scarce chaser dragonfly</name>
    <name type="synonym">Libellula fulva</name>
    <dbReference type="NCBI Taxonomy" id="123851"/>
    <lineage>
        <taxon>Eukaryota</taxon>
        <taxon>Metazoa</taxon>
        <taxon>Ecdysozoa</taxon>
        <taxon>Arthropoda</taxon>
        <taxon>Hexapoda</taxon>
        <taxon>Insecta</taxon>
        <taxon>Pterygota</taxon>
        <taxon>Palaeoptera</taxon>
        <taxon>Odonata</taxon>
        <taxon>Epiprocta</taxon>
        <taxon>Anisoptera</taxon>
        <taxon>Libelluloidea</taxon>
        <taxon>Libellulidae</taxon>
        <taxon>Ladona</taxon>
    </lineage>
</organism>
<keyword evidence="3" id="KW-1185">Reference proteome</keyword>
<dbReference type="Proteomes" id="UP000792457">
    <property type="component" value="Unassembled WGS sequence"/>
</dbReference>
<proteinExistence type="predicted"/>
<evidence type="ECO:0000313" key="2">
    <source>
        <dbReference type="EMBL" id="KAG8223864.1"/>
    </source>
</evidence>
<dbReference type="EMBL" id="KZ308177">
    <property type="protein sequence ID" value="KAG8223864.1"/>
    <property type="molecule type" value="Genomic_DNA"/>
</dbReference>
<dbReference type="AlphaFoldDB" id="A0A8K0NXX1"/>
<accession>A0A8K0NXX1</accession>
<reference evidence="2" key="2">
    <citation type="submission" date="2017-10" db="EMBL/GenBank/DDBJ databases">
        <title>Ladona fulva Genome sequencing and assembly.</title>
        <authorList>
            <person name="Murali S."/>
            <person name="Richards S."/>
            <person name="Bandaranaike D."/>
            <person name="Bellair M."/>
            <person name="Blankenburg K."/>
            <person name="Chao H."/>
            <person name="Dinh H."/>
            <person name="Doddapaneni H."/>
            <person name="Dugan-Rocha S."/>
            <person name="Elkadiri S."/>
            <person name="Gnanaolivu R."/>
            <person name="Hernandez B."/>
            <person name="Skinner E."/>
            <person name="Javaid M."/>
            <person name="Lee S."/>
            <person name="Li M."/>
            <person name="Ming W."/>
            <person name="Munidasa M."/>
            <person name="Muniz J."/>
            <person name="Nguyen L."/>
            <person name="Hughes D."/>
            <person name="Osuji N."/>
            <person name="Pu L.-L."/>
            <person name="Puazo M."/>
            <person name="Qu C."/>
            <person name="Quiroz J."/>
            <person name="Raj R."/>
            <person name="Weissenberger G."/>
            <person name="Xin Y."/>
            <person name="Zou X."/>
            <person name="Han Y."/>
            <person name="Worley K."/>
            <person name="Muzny D."/>
            <person name="Gibbs R."/>
        </authorList>
    </citation>
    <scope>NUCLEOTIDE SEQUENCE</scope>
    <source>
        <strain evidence="2">Sampled in the wild</strain>
    </source>
</reference>
<sequence>MPLKGTRFHSGKDNAECDGPEAGNESMYTDLQKEYSTMFNIIISNHGKCSTEVIASHHELHFVIWLQISLEEQFLELPAKDFSPYLLEAYLHILSAQEPSHLLGASVN</sequence>
<feature type="region of interest" description="Disordered" evidence="1">
    <location>
        <begin position="1"/>
        <end position="25"/>
    </location>
</feature>